<dbReference type="EMBL" id="HG670306">
    <property type="protein sequence ID" value="CDM80516.1"/>
    <property type="molecule type" value="Genomic_DNA"/>
</dbReference>
<accession>A0A077RPD4</accession>
<dbReference type="InterPro" id="IPR013083">
    <property type="entry name" value="Znf_RING/FYVE/PHD"/>
</dbReference>
<evidence type="ECO:0000256" key="2">
    <source>
        <dbReference type="ARBA" id="ARBA00022771"/>
    </source>
</evidence>
<feature type="compositionally biased region" description="Low complexity" evidence="6">
    <location>
        <begin position="1"/>
        <end position="14"/>
    </location>
</feature>
<dbReference type="ExpressionAtlas" id="A0A077RPD4">
    <property type="expression patterns" value="baseline and differential"/>
</dbReference>
<evidence type="ECO:0000313" key="8">
    <source>
        <dbReference type="EMBL" id="CDM80516.1"/>
    </source>
</evidence>
<dbReference type="AlphaFoldDB" id="A0A077RPD4"/>
<dbReference type="GO" id="GO:0008270">
    <property type="term" value="F:zinc ion binding"/>
    <property type="evidence" value="ECO:0007669"/>
    <property type="project" value="UniProtKB-KW"/>
</dbReference>
<name>A0A077RPD4_WHEAT</name>
<protein>
    <recommendedName>
        <fullName evidence="7">SIAH-type domain-containing protein</fullName>
    </recommendedName>
</protein>
<evidence type="ECO:0000256" key="4">
    <source>
        <dbReference type="ARBA" id="ARBA00024004"/>
    </source>
</evidence>
<proteinExistence type="predicted"/>
<comment type="function">
    <text evidence="4">E3 ubiquitin-protein ligase that mediates ubiquitination and subsequent proteasomal degradation of target proteins. E3 ubiquitin ligases accept ubiquitin from an E2 ubiquitin-conjugating enzyme in the form of a thioester and then directly transfers the ubiquitin to targeted substrates. It probably triggers the ubiquitin-mediated degradation of different substrates.</text>
</comment>
<sequence>MQGAGAAEGRSRGSPSTMDKADESAKKARLDLPDAHSVKQELVAHDAAAGAGAIVAVPEHSPRAELAVKIDMCVLHCPLCALPFKPPVFQCKGGHLACGGCAAQQPSGQCGACADGCGFFDPCPALDAVVSSTRVECPNAGCQRYVTYHEADEHRSACAHAPCRCTEHGCAFVSAAPDLAGHLSAAHSVPVRAIRYGKVSRLQVPVSTPRQLLVGDGDGRVFVLTVGALGAAATAVSVVCARGSAATRPRFTCKMWVNLTTSAAANGGKADTVLVEMQMRSSTSPGAMVAAGEPTFLAVPPAYLVPGADGGDGAAGMEVPLSVRIDKIAPWSD</sequence>
<dbReference type="HOGENOM" id="CLU_040603_0_2_1"/>
<dbReference type="PROSITE" id="PS51081">
    <property type="entry name" value="ZF_SIAH"/>
    <property type="match status" value="1"/>
</dbReference>
<evidence type="ECO:0000256" key="6">
    <source>
        <dbReference type="SAM" id="MobiDB-lite"/>
    </source>
</evidence>
<evidence type="ECO:0000256" key="5">
    <source>
        <dbReference type="PROSITE-ProRule" id="PRU00455"/>
    </source>
</evidence>
<dbReference type="PANTHER" id="PTHR46632:SF38">
    <property type="entry name" value="SIAH-TYPE DOMAIN-CONTAINING PROTEIN"/>
    <property type="match status" value="1"/>
</dbReference>
<dbReference type="InterPro" id="IPR044286">
    <property type="entry name" value="SINL_plant"/>
</dbReference>
<dbReference type="SUPFAM" id="SSF49599">
    <property type="entry name" value="TRAF domain-like"/>
    <property type="match status" value="1"/>
</dbReference>
<gene>
    <name evidence="8" type="ORF">TRAES_3BF031100050CFD_c1</name>
</gene>
<dbReference type="Gene3D" id="3.30.40.10">
    <property type="entry name" value="Zinc/RING finger domain, C3HC4 (zinc finger)"/>
    <property type="match status" value="1"/>
</dbReference>
<evidence type="ECO:0000256" key="3">
    <source>
        <dbReference type="ARBA" id="ARBA00022833"/>
    </source>
</evidence>
<keyword evidence="2 5" id="KW-0863">Zinc-finger</keyword>
<evidence type="ECO:0000259" key="7">
    <source>
        <dbReference type="PROSITE" id="PS51081"/>
    </source>
</evidence>
<keyword evidence="3" id="KW-0862">Zinc</keyword>
<organism evidence="8">
    <name type="scientific">Triticum aestivum</name>
    <name type="common">Wheat</name>
    <dbReference type="NCBI Taxonomy" id="4565"/>
    <lineage>
        <taxon>Eukaryota</taxon>
        <taxon>Viridiplantae</taxon>
        <taxon>Streptophyta</taxon>
        <taxon>Embryophyta</taxon>
        <taxon>Tracheophyta</taxon>
        <taxon>Spermatophyta</taxon>
        <taxon>Magnoliopsida</taxon>
        <taxon>Liliopsida</taxon>
        <taxon>Poales</taxon>
        <taxon>Poaceae</taxon>
        <taxon>BOP clade</taxon>
        <taxon>Pooideae</taxon>
        <taxon>Triticodae</taxon>
        <taxon>Triticeae</taxon>
        <taxon>Triticinae</taxon>
        <taxon>Triticum</taxon>
    </lineage>
</organism>
<keyword evidence="1" id="KW-0479">Metal-binding</keyword>
<dbReference type="PANTHER" id="PTHR46632">
    <property type="entry name" value="E3 UBIQUITIN-PROTEIN LIGASE SINA-LIKE 4"/>
    <property type="match status" value="1"/>
</dbReference>
<dbReference type="InterPro" id="IPR013010">
    <property type="entry name" value="Znf_SIAH"/>
</dbReference>
<reference evidence="8" key="1">
    <citation type="journal article" date="2014" name="Science">
        <title>Structural and functional partitioning of bread wheat chromosome 3B.</title>
        <authorList>
            <person name="Choulet F."/>
            <person name="Alberti A."/>
            <person name="Theil S."/>
            <person name="Glover N."/>
            <person name="Barbe V."/>
            <person name="Daron J."/>
            <person name="Pingault L."/>
            <person name="Sourdille P."/>
            <person name="Couloux A."/>
            <person name="Paux E."/>
            <person name="Leroy P."/>
            <person name="Mangenot S."/>
            <person name="Guilhot N."/>
            <person name="Le Gouis J."/>
            <person name="Balfourier F."/>
            <person name="Alaux M."/>
            <person name="Jamilloux V."/>
            <person name="Poulain J."/>
            <person name="Durand C."/>
            <person name="Bellec A."/>
            <person name="Gaspin C."/>
            <person name="Safar J."/>
            <person name="Dolezel J."/>
            <person name="Rogers J."/>
            <person name="Vandepoele K."/>
            <person name="Aury J.M."/>
            <person name="Mayer K."/>
            <person name="Berges H."/>
            <person name="Quesneville H."/>
            <person name="Wincker P."/>
            <person name="Feuillet C."/>
        </authorList>
    </citation>
    <scope>NUCLEOTIDE SEQUENCE</scope>
</reference>
<feature type="region of interest" description="Disordered" evidence="6">
    <location>
        <begin position="1"/>
        <end position="27"/>
    </location>
</feature>
<evidence type="ECO:0000256" key="1">
    <source>
        <dbReference type="ARBA" id="ARBA00022723"/>
    </source>
</evidence>
<feature type="domain" description="SIAH-type" evidence="7">
    <location>
        <begin position="132"/>
        <end position="188"/>
    </location>
</feature>